<reference evidence="2 3" key="1">
    <citation type="submission" date="2024-04" db="EMBL/GenBank/DDBJ databases">
        <title>Novel species of the genus Ideonella isolated from streams.</title>
        <authorList>
            <person name="Lu H."/>
        </authorList>
    </citation>
    <scope>NUCLEOTIDE SEQUENCE [LARGE SCALE GENOMIC DNA]</scope>
    <source>
        <strain evidence="2 3">BYS139W</strain>
    </source>
</reference>
<dbReference type="Proteomes" id="UP001368500">
    <property type="component" value="Unassembled WGS sequence"/>
</dbReference>
<keyword evidence="1" id="KW-0472">Membrane</keyword>
<evidence type="ECO:0000313" key="2">
    <source>
        <dbReference type="EMBL" id="MEK8025333.1"/>
    </source>
</evidence>
<feature type="transmembrane region" description="Helical" evidence="1">
    <location>
        <begin position="59"/>
        <end position="80"/>
    </location>
</feature>
<sequence>MNLPLDWMSGLRLGLLFAHLLACVFALHDVLQADWRLLWGRLAREDLAAVRLRVHRSLIALWLTGLAVVAIDLGGTPAMLAAKPKIAAKLVVVLALTLNGIVLSRQAFPLLASGVRLSRARLRWVMGCGALSSSSWLFAAFLGLARPLAQVPLPELLQLYLWVAGTAVASGLLLGRTLAERGWAGLGHALVWPACPWRARPAIPPAAAHLTHDSLSGDSPPQQLAA</sequence>
<evidence type="ECO:0000313" key="3">
    <source>
        <dbReference type="Proteomes" id="UP001368500"/>
    </source>
</evidence>
<keyword evidence="3" id="KW-1185">Reference proteome</keyword>
<name>A0ABU9B9J6_9BURK</name>
<evidence type="ECO:0008006" key="4">
    <source>
        <dbReference type="Google" id="ProtNLM"/>
    </source>
</evidence>
<keyword evidence="1" id="KW-1133">Transmembrane helix</keyword>
<dbReference type="RefSeq" id="WP_341373118.1">
    <property type="nucleotide sequence ID" value="NZ_JBBUTF010000004.1"/>
</dbReference>
<gene>
    <name evidence="2" type="ORF">AACH11_05095</name>
</gene>
<organism evidence="2 3">
    <name type="scientific">Pseudaquabacterium rugosum</name>
    <dbReference type="NCBI Taxonomy" id="2984194"/>
    <lineage>
        <taxon>Bacteria</taxon>
        <taxon>Pseudomonadati</taxon>
        <taxon>Pseudomonadota</taxon>
        <taxon>Betaproteobacteria</taxon>
        <taxon>Burkholderiales</taxon>
        <taxon>Sphaerotilaceae</taxon>
        <taxon>Pseudaquabacterium</taxon>
    </lineage>
</organism>
<comment type="caution">
    <text evidence="2">The sequence shown here is derived from an EMBL/GenBank/DDBJ whole genome shotgun (WGS) entry which is preliminary data.</text>
</comment>
<feature type="transmembrane region" description="Helical" evidence="1">
    <location>
        <begin position="157"/>
        <end position="175"/>
    </location>
</feature>
<evidence type="ECO:0000256" key="1">
    <source>
        <dbReference type="SAM" id="Phobius"/>
    </source>
</evidence>
<feature type="transmembrane region" description="Helical" evidence="1">
    <location>
        <begin position="12"/>
        <end position="31"/>
    </location>
</feature>
<accession>A0ABU9B9J6</accession>
<feature type="transmembrane region" description="Helical" evidence="1">
    <location>
        <begin position="86"/>
        <end position="103"/>
    </location>
</feature>
<keyword evidence="1" id="KW-0812">Transmembrane</keyword>
<dbReference type="EMBL" id="JBBUTF010000004">
    <property type="protein sequence ID" value="MEK8025333.1"/>
    <property type="molecule type" value="Genomic_DNA"/>
</dbReference>
<protein>
    <recommendedName>
        <fullName evidence="4">DUF2214 domain-containing protein</fullName>
    </recommendedName>
</protein>
<proteinExistence type="predicted"/>
<feature type="transmembrane region" description="Helical" evidence="1">
    <location>
        <begin position="124"/>
        <end position="145"/>
    </location>
</feature>